<keyword evidence="2" id="KW-1185">Reference proteome</keyword>
<dbReference type="RefSeq" id="WP_136528264.1">
    <property type="nucleotide sequence ID" value="NZ_STGX01000002.1"/>
</dbReference>
<proteinExistence type="predicted"/>
<dbReference type="OrthoDB" id="5194120at2"/>
<name>A0A4S8PMN0_9ACTN</name>
<accession>A0A4S8PMN0</accession>
<dbReference type="Proteomes" id="UP000305792">
    <property type="component" value="Unassembled WGS sequence"/>
</dbReference>
<dbReference type="AlphaFoldDB" id="A0A4S8PMN0"/>
<organism evidence="1 2">
    <name type="scientific">Glycomyces paridis</name>
    <dbReference type="NCBI Taxonomy" id="2126555"/>
    <lineage>
        <taxon>Bacteria</taxon>
        <taxon>Bacillati</taxon>
        <taxon>Actinomycetota</taxon>
        <taxon>Actinomycetes</taxon>
        <taxon>Glycomycetales</taxon>
        <taxon>Glycomycetaceae</taxon>
        <taxon>Glycomyces</taxon>
    </lineage>
</organism>
<dbReference type="EMBL" id="STGX01000002">
    <property type="protein sequence ID" value="THV31391.1"/>
    <property type="molecule type" value="Genomic_DNA"/>
</dbReference>
<protein>
    <recommendedName>
        <fullName evidence="3">Lipocalin-like domain-containing protein</fullName>
    </recommendedName>
</protein>
<evidence type="ECO:0000313" key="2">
    <source>
        <dbReference type="Proteomes" id="UP000305792"/>
    </source>
</evidence>
<comment type="caution">
    <text evidence="1">The sequence shown here is derived from an EMBL/GenBank/DDBJ whole genome shotgun (WGS) entry which is preliminary data.</text>
</comment>
<evidence type="ECO:0008006" key="3">
    <source>
        <dbReference type="Google" id="ProtNLM"/>
    </source>
</evidence>
<gene>
    <name evidence="1" type="ORF">E9998_03225</name>
</gene>
<evidence type="ECO:0000313" key="1">
    <source>
        <dbReference type="EMBL" id="THV31391.1"/>
    </source>
</evidence>
<sequence>MFNSMFLPGLESETQMNPHPELRRPHLLIAGAFALIVTLACALPAPFEDPPVEKVAFDEVVGIWEGGILTIDFRQDGTFTLTSASYNDIQLEDKGTWRLCDEYPFEKYDEEGSIAYDCNVSEAGEWIDLARGEDRTIDFTHELIFTEDDELKLYAYNIDTGVDDETFYTKLK</sequence>
<reference evidence="1 2" key="1">
    <citation type="journal article" date="2018" name="Int. J. Syst. Evol. Microbiol.">
        <title>Glycomyces paridis sp. nov., isolated from the medicinal plant Paris polyphylla.</title>
        <authorList>
            <person name="Fang X.M."/>
            <person name="Bai J.L."/>
            <person name="Su J."/>
            <person name="Zhao L.L."/>
            <person name="Liu H.Y."/>
            <person name="Ma B.P."/>
            <person name="Zhang Y.Q."/>
            <person name="Yu L.Y."/>
        </authorList>
    </citation>
    <scope>NUCLEOTIDE SEQUENCE [LARGE SCALE GENOMIC DNA]</scope>
    <source>
        <strain evidence="1 2">CPCC 204357</strain>
    </source>
</reference>